<feature type="transmembrane region" description="Helical" evidence="1">
    <location>
        <begin position="131"/>
        <end position="153"/>
    </location>
</feature>
<feature type="domain" description="Acyltransferase 3" evidence="2">
    <location>
        <begin position="196"/>
        <end position="583"/>
    </location>
</feature>
<gene>
    <name evidence="4" type="ORF">WA026_006052</name>
</gene>
<keyword evidence="1" id="KW-1133">Transmembrane helix</keyword>
<dbReference type="Proteomes" id="UP001431783">
    <property type="component" value="Unassembled WGS sequence"/>
</dbReference>
<proteinExistence type="predicted"/>
<feature type="transmembrane region" description="Helical" evidence="1">
    <location>
        <begin position="347"/>
        <end position="367"/>
    </location>
</feature>
<reference evidence="4 5" key="1">
    <citation type="submission" date="2023-03" db="EMBL/GenBank/DDBJ databases">
        <title>Genome insight into feeding habits of ladybird beetles.</title>
        <authorList>
            <person name="Li H.-S."/>
            <person name="Huang Y.-H."/>
            <person name="Pang H."/>
        </authorList>
    </citation>
    <scope>NUCLEOTIDE SEQUENCE [LARGE SCALE GENOMIC DNA]</scope>
    <source>
        <strain evidence="4">SYSU_2023b</strain>
        <tissue evidence="4">Whole body</tissue>
    </source>
</reference>
<feature type="transmembrane region" description="Helical" evidence="1">
    <location>
        <begin position="454"/>
        <end position="478"/>
    </location>
</feature>
<sequence length="620" mass="72172">MGNFDECIQVHIPGDFGFSGQHCMAHFKLRPRLPSPVNNVFDPEYDQYEKIFNITTWQKITDFGRDLTKQYRDESYLTFCIPSSCSYKDLEDSLKLSIQEIQELLEIDVDVSVNRRDCQVQKEIDLTKMDVLFLTVVGICVLFGLLCTMYHIVSRSDEFKHLQLSGKKHNILRAFSHLHTMEKITSVCKSDGDLQCIHGLKTLSMFIVIMGHRVMFSVGSPLSNPNYIEGFYKKSHYYSLFCGDAVIDSFLTTSGFLATYLILCEINRRKQMINIFVIYFHRFIRLTPAYIVVLGFYCTIFIHLGEGPFWEQRIGVEQERCVASWWTNILYINNYVKLDQMCMFQSWYLACDSQYFFILPFLVYFLWKKPEFGLILCVTLTIFFSIIPIIVIYIKQENPGQLLYMRLLKDPVMNPAFQKTYIPSHMRASPYLVGIVAGYIKFKIQISGSKIPKIIAYFGWIISILFVCFTQFLAFLYYQPSEKKNFLFSGIYESMHHFLSSLFIAWVIFGVSEGCGKWIAPILNWKPWAILSRLTFTTYLCHGAIQLYSVAVMRYPMHASVFSMGYYMAADIVFAYIAGLFLSLCFESPIIELEKIFFRRNSASDEENKKETSKKDENVR</sequence>
<dbReference type="PANTHER" id="PTHR11161:SF71">
    <property type="entry name" value="NOSE RESISTANT-TO-FLUOXETINE PROTEIN N-TERMINAL DOMAIN-CONTAINING PROTEIN"/>
    <property type="match status" value="1"/>
</dbReference>
<dbReference type="Pfam" id="PF01757">
    <property type="entry name" value="Acyl_transf_3"/>
    <property type="match status" value="1"/>
</dbReference>
<accession>A0AAW1TS21</accession>
<evidence type="ECO:0000256" key="1">
    <source>
        <dbReference type="SAM" id="Phobius"/>
    </source>
</evidence>
<keyword evidence="1" id="KW-0812">Transmembrane</keyword>
<keyword evidence="1" id="KW-0472">Membrane</keyword>
<feature type="domain" description="Nose resistant-to-fluoxetine protein N-terminal" evidence="3">
    <location>
        <begin position="1"/>
        <end position="93"/>
    </location>
</feature>
<feature type="transmembrane region" description="Helical" evidence="1">
    <location>
        <begin position="531"/>
        <end position="552"/>
    </location>
</feature>
<dbReference type="InterPro" id="IPR002656">
    <property type="entry name" value="Acyl_transf_3_dom"/>
</dbReference>
<feature type="transmembrane region" description="Helical" evidence="1">
    <location>
        <begin position="564"/>
        <end position="586"/>
    </location>
</feature>
<evidence type="ECO:0008006" key="6">
    <source>
        <dbReference type="Google" id="ProtNLM"/>
    </source>
</evidence>
<keyword evidence="5" id="KW-1185">Reference proteome</keyword>
<feature type="transmembrane region" description="Helical" evidence="1">
    <location>
        <begin position="498"/>
        <end position="519"/>
    </location>
</feature>
<dbReference type="InterPro" id="IPR006621">
    <property type="entry name" value="Nose-resist-to-fluoxetine_N"/>
</dbReference>
<evidence type="ECO:0000259" key="3">
    <source>
        <dbReference type="Pfam" id="PF20146"/>
    </source>
</evidence>
<dbReference type="GO" id="GO:0016747">
    <property type="term" value="F:acyltransferase activity, transferring groups other than amino-acyl groups"/>
    <property type="evidence" value="ECO:0007669"/>
    <property type="project" value="InterPro"/>
</dbReference>
<organism evidence="4 5">
    <name type="scientific">Henosepilachna vigintioctopunctata</name>
    <dbReference type="NCBI Taxonomy" id="420089"/>
    <lineage>
        <taxon>Eukaryota</taxon>
        <taxon>Metazoa</taxon>
        <taxon>Ecdysozoa</taxon>
        <taxon>Arthropoda</taxon>
        <taxon>Hexapoda</taxon>
        <taxon>Insecta</taxon>
        <taxon>Pterygota</taxon>
        <taxon>Neoptera</taxon>
        <taxon>Endopterygota</taxon>
        <taxon>Coleoptera</taxon>
        <taxon>Polyphaga</taxon>
        <taxon>Cucujiformia</taxon>
        <taxon>Coccinelloidea</taxon>
        <taxon>Coccinellidae</taxon>
        <taxon>Epilachninae</taxon>
        <taxon>Epilachnini</taxon>
        <taxon>Henosepilachna</taxon>
    </lineage>
</organism>
<dbReference type="Pfam" id="PF20146">
    <property type="entry name" value="NRF"/>
    <property type="match status" value="1"/>
</dbReference>
<evidence type="ECO:0000313" key="5">
    <source>
        <dbReference type="Proteomes" id="UP001431783"/>
    </source>
</evidence>
<dbReference type="PANTHER" id="PTHR11161">
    <property type="entry name" value="O-ACYLTRANSFERASE"/>
    <property type="match status" value="1"/>
</dbReference>
<protein>
    <recommendedName>
        <fullName evidence="6">Nose resistant to fluoxetine protein 6-like</fullName>
    </recommendedName>
</protein>
<dbReference type="AlphaFoldDB" id="A0AAW1TS21"/>
<dbReference type="InterPro" id="IPR052728">
    <property type="entry name" value="O2_lipid_transport_reg"/>
</dbReference>
<evidence type="ECO:0000259" key="2">
    <source>
        <dbReference type="Pfam" id="PF01757"/>
    </source>
</evidence>
<dbReference type="EMBL" id="JARQZJ010000002">
    <property type="protein sequence ID" value="KAK9869954.1"/>
    <property type="molecule type" value="Genomic_DNA"/>
</dbReference>
<feature type="transmembrane region" description="Helical" evidence="1">
    <location>
        <begin position="283"/>
        <end position="304"/>
    </location>
</feature>
<feature type="transmembrane region" description="Helical" evidence="1">
    <location>
        <begin position="374"/>
        <end position="394"/>
    </location>
</feature>
<comment type="caution">
    <text evidence="4">The sequence shown here is derived from an EMBL/GenBank/DDBJ whole genome shotgun (WGS) entry which is preliminary data.</text>
</comment>
<feature type="transmembrane region" description="Helical" evidence="1">
    <location>
        <begin position="237"/>
        <end position="263"/>
    </location>
</feature>
<name>A0AAW1TS21_9CUCU</name>
<evidence type="ECO:0000313" key="4">
    <source>
        <dbReference type="EMBL" id="KAK9869954.1"/>
    </source>
</evidence>